<dbReference type="EMBL" id="JBHSMC010000016">
    <property type="protein sequence ID" value="MFC5465674.1"/>
    <property type="molecule type" value="Genomic_DNA"/>
</dbReference>
<dbReference type="PROSITE" id="PS50111">
    <property type="entry name" value="CHEMOTAXIS_TRANSDUC_2"/>
    <property type="match status" value="1"/>
</dbReference>
<feature type="transmembrane region" description="Helical" evidence="8">
    <location>
        <begin position="31"/>
        <end position="51"/>
    </location>
</feature>
<proteinExistence type="inferred from homology"/>
<evidence type="ECO:0000259" key="9">
    <source>
        <dbReference type="PROSITE" id="PS50111"/>
    </source>
</evidence>
<organism evidence="11 12">
    <name type="scientific">Lederbergia graminis</name>
    <dbReference type="NCBI Taxonomy" id="735518"/>
    <lineage>
        <taxon>Bacteria</taxon>
        <taxon>Bacillati</taxon>
        <taxon>Bacillota</taxon>
        <taxon>Bacilli</taxon>
        <taxon>Bacillales</taxon>
        <taxon>Bacillaceae</taxon>
        <taxon>Lederbergia</taxon>
    </lineage>
</organism>
<keyword evidence="12" id="KW-1185">Reference proteome</keyword>
<dbReference type="InterPro" id="IPR003660">
    <property type="entry name" value="HAMP_dom"/>
</dbReference>
<dbReference type="Proteomes" id="UP001596147">
    <property type="component" value="Unassembled WGS sequence"/>
</dbReference>
<keyword evidence="4 6" id="KW-0807">Transducer</keyword>
<keyword evidence="7" id="KW-0175">Coiled coil</keyword>
<evidence type="ECO:0000256" key="7">
    <source>
        <dbReference type="SAM" id="Coils"/>
    </source>
</evidence>
<dbReference type="PROSITE" id="PS50885">
    <property type="entry name" value="HAMP"/>
    <property type="match status" value="1"/>
</dbReference>
<evidence type="ECO:0000313" key="12">
    <source>
        <dbReference type="Proteomes" id="UP001596147"/>
    </source>
</evidence>
<dbReference type="PANTHER" id="PTHR32089:SF112">
    <property type="entry name" value="LYSOZYME-LIKE PROTEIN-RELATED"/>
    <property type="match status" value="1"/>
</dbReference>
<dbReference type="Gene3D" id="6.10.340.10">
    <property type="match status" value="1"/>
</dbReference>
<accession>A0ABW0LIJ2</accession>
<evidence type="ECO:0000256" key="8">
    <source>
        <dbReference type="SAM" id="Phobius"/>
    </source>
</evidence>
<name>A0ABW0LIJ2_9BACI</name>
<dbReference type="Gene3D" id="1.10.287.950">
    <property type="entry name" value="Methyl-accepting chemotaxis protein"/>
    <property type="match status" value="1"/>
</dbReference>
<dbReference type="SMART" id="SM00304">
    <property type="entry name" value="HAMP"/>
    <property type="match status" value="1"/>
</dbReference>
<keyword evidence="8" id="KW-0812">Transmembrane</keyword>
<dbReference type="InterPro" id="IPR004089">
    <property type="entry name" value="MCPsignal_dom"/>
</dbReference>
<keyword evidence="3 8" id="KW-0472">Membrane</keyword>
<dbReference type="InterPro" id="IPR004090">
    <property type="entry name" value="Chemotax_Me-accpt_rcpt"/>
</dbReference>
<comment type="subcellular location">
    <subcellularLocation>
        <location evidence="1">Cell membrane</location>
    </subcellularLocation>
</comment>
<evidence type="ECO:0000256" key="6">
    <source>
        <dbReference type="PROSITE-ProRule" id="PRU00284"/>
    </source>
</evidence>
<sequence>MMSFFRNFIEKSETKIENSTFLQRFSLSTRLLILVLSILIISSGTIGLVSYNQAKEMLIETNENRIEREIRVTKERAEYLKLSYINNIEQFNKQFEYGIRAQSVEMIQDGLNADFFHINEDGDMEPFTVSRSSKVSLNNDVIAKILEQKQGKMYQEVNGVEYVLAFQFLQEIRSVVVIAIPTADYLQGIEGLRGFILIILATSIIISFLVILFAIKKLTKPLASLSASMRKVREGDLSLKVPLKSTMPEIISLTKSFNQMMDYMKNLIVEVQSTTTQLSSTSTMLSESSNIVRDNTNQLFHVINIVNEGAEQTASSSDHSMNQFQVIKNNINQVANQINVLDESAEHMNEQAQTGKAHLDDMMDSMHELRNEFMNINSIIVEMKDQSREIEGVVKLIQNISEQTKLLALNATIEAARAGEAGKGFAVVAAEVKKLADQTSSATEEIKVPITRMTMISEKISEEANQMSAKMNSHIDVTSNSNDAFQFLLVKIMDTIQKLQDMKLELKELMQLVPEMEQLAENFTSISQETLASTEEIAALSENQLLLVKQNQEISNNLHVISDDLQELSSKFRI</sequence>
<feature type="transmembrane region" description="Helical" evidence="8">
    <location>
        <begin position="195"/>
        <end position="215"/>
    </location>
</feature>
<protein>
    <submittedName>
        <fullName evidence="11">Methyl-accepting chemotaxis protein</fullName>
    </submittedName>
</protein>
<gene>
    <name evidence="11" type="ORF">ACFPM4_13055</name>
</gene>
<evidence type="ECO:0000256" key="5">
    <source>
        <dbReference type="ARBA" id="ARBA00029447"/>
    </source>
</evidence>
<evidence type="ECO:0000256" key="3">
    <source>
        <dbReference type="ARBA" id="ARBA00023136"/>
    </source>
</evidence>
<feature type="domain" description="Methyl-accepting transducer" evidence="9">
    <location>
        <begin position="288"/>
        <end position="538"/>
    </location>
</feature>
<evidence type="ECO:0000256" key="1">
    <source>
        <dbReference type="ARBA" id="ARBA00004236"/>
    </source>
</evidence>
<comment type="similarity">
    <text evidence="5">Belongs to the methyl-accepting chemotaxis (MCP) protein family.</text>
</comment>
<dbReference type="Pfam" id="PF00015">
    <property type="entry name" value="MCPsignal"/>
    <property type="match status" value="1"/>
</dbReference>
<dbReference type="PRINTS" id="PR00260">
    <property type="entry name" value="CHEMTRNSDUCR"/>
</dbReference>
<evidence type="ECO:0000256" key="4">
    <source>
        <dbReference type="ARBA" id="ARBA00023224"/>
    </source>
</evidence>
<comment type="caution">
    <text evidence="11">The sequence shown here is derived from an EMBL/GenBank/DDBJ whole genome shotgun (WGS) entry which is preliminary data.</text>
</comment>
<evidence type="ECO:0000256" key="2">
    <source>
        <dbReference type="ARBA" id="ARBA00022475"/>
    </source>
</evidence>
<dbReference type="SMART" id="SM00283">
    <property type="entry name" value="MA"/>
    <property type="match status" value="1"/>
</dbReference>
<keyword evidence="2" id="KW-1003">Cell membrane</keyword>
<keyword evidence="8" id="KW-1133">Transmembrane helix</keyword>
<dbReference type="SUPFAM" id="SSF58104">
    <property type="entry name" value="Methyl-accepting chemotaxis protein (MCP) signaling domain"/>
    <property type="match status" value="1"/>
</dbReference>
<dbReference type="CDD" id="cd06225">
    <property type="entry name" value="HAMP"/>
    <property type="match status" value="1"/>
</dbReference>
<feature type="coiled-coil region" evidence="7">
    <location>
        <begin position="492"/>
        <end position="519"/>
    </location>
</feature>
<dbReference type="PANTHER" id="PTHR32089">
    <property type="entry name" value="METHYL-ACCEPTING CHEMOTAXIS PROTEIN MCPB"/>
    <property type="match status" value="1"/>
</dbReference>
<evidence type="ECO:0000313" key="11">
    <source>
        <dbReference type="EMBL" id="MFC5465674.1"/>
    </source>
</evidence>
<dbReference type="Pfam" id="PF00672">
    <property type="entry name" value="HAMP"/>
    <property type="match status" value="1"/>
</dbReference>
<feature type="domain" description="HAMP" evidence="10">
    <location>
        <begin position="216"/>
        <end position="269"/>
    </location>
</feature>
<evidence type="ECO:0000259" key="10">
    <source>
        <dbReference type="PROSITE" id="PS50885"/>
    </source>
</evidence>
<reference evidence="12" key="1">
    <citation type="journal article" date="2019" name="Int. J. Syst. Evol. Microbiol.">
        <title>The Global Catalogue of Microorganisms (GCM) 10K type strain sequencing project: providing services to taxonomists for standard genome sequencing and annotation.</title>
        <authorList>
            <consortium name="The Broad Institute Genomics Platform"/>
            <consortium name="The Broad Institute Genome Sequencing Center for Infectious Disease"/>
            <person name="Wu L."/>
            <person name="Ma J."/>
        </authorList>
    </citation>
    <scope>NUCLEOTIDE SEQUENCE [LARGE SCALE GENOMIC DNA]</scope>
    <source>
        <strain evidence="12">CGMCC 1.12237</strain>
    </source>
</reference>